<feature type="domain" description="PDZ" evidence="3">
    <location>
        <begin position="156"/>
        <end position="245"/>
    </location>
</feature>
<dbReference type="InterPro" id="IPR001478">
    <property type="entry name" value="PDZ"/>
</dbReference>
<keyword evidence="2" id="KW-0732">Signal</keyword>
<dbReference type="EMBL" id="CP063849">
    <property type="protein sequence ID" value="QOY87597.1"/>
    <property type="molecule type" value="Genomic_DNA"/>
</dbReference>
<proteinExistence type="inferred from homology"/>
<dbReference type="InterPro" id="IPR036034">
    <property type="entry name" value="PDZ_sf"/>
</dbReference>
<feature type="signal peptide" evidence="2">
    <location>
        <begin position="1"/>
        <end position="32"/>
    </location>
</feature>
<organism evidence="4 5">
    <name type="scientific">Paludibaculum fermentans</name>
    <dbReference type="NCBI Taxonomy" id="1473598"/>
    <lineage>
        <taxon>Bacteria</taxon>
        <taxon>Pseudomonadati</taxon>
        <taxon>Acidobacteriota</taxon>
        <taxon>Terriglobia</taxon>
        <taxon>Bryobacterales</taxon>
        <taxon>Bryobacteraceae</taxon>
        <taxon>Paludibaculum</taxon>
    </lineage>
</organism>
<comment type="similarity">
    <text evidence="1">Belongs to the peptidase S1C family.</text>
</comment>
<protein>
    <submittedName>
        <fullName evidence="4">PDZ domain-containing protein</fullName>
    </submittedName>
</protein>
<evidence type="ECO:0000256" key="1">
    <source>
        <dbReference type="ARBA" id="ARBA00010541"/>
    </source>
</evidence>
<feature type="domain" description="PDZ" evidence="3">
    <location>
        <begin position="39"/>
        <end position="128"/>
    </location>
</feature>
<sequence length="288" mass="31059">MQLDLKIASRLTRIVLLSTSVVILSAQTPAPAASSGPEVIKIYGLGGSFLGVGVQEINSERSKALKLKDEYGVEITRVDDDSPAAKAGLKVHDVVLEYNGQRVEGTEQFVRFVRETPAGRTVKLAINRAGSNQTLAATIGSRKSSFSSAAPLESFRVEMPKEMAMPDIPKAMMSWRSTMLGVEAESLGESQLATYFGVKEGVLVRSVMKSTAAEKAGIKAGDVLMKVNETRVTSPRDVTNAIRAAKTNSRQTYPVVLMREKKELTLTVAIDDESSDRTGPRGQAISVR</sequence>
<reference evidence="4 5" key="1">
    <citation type="submission" date="2020-10" db="EMBL/GenBank/DDBJ databases">
        <title>Complete genome sequence of Paludibaculum fermentans P105T, a facultatively anaerobic acidobacterium capable of dissimilatory Fe(III) reduction.</title>
        <authorList>
            <person name="Dedysh S.N."/>
            <person name="Beletsky A.V."/>
            <person name="Kulichevskaya I.S."/>
            <person name="Mardanov A.V."/>
            <person name="Ravin N.V."/>
        </authorList>
    </citation>
    <scope>NUCLEOTIDE SEQUENCE [LARGE SCALE GENOMIC DNA]</scope>
    <source>
        <strain evidence="4 5">P105</strain>
    </source>
</reference>
<dbReference type="KEGG" id="pfer:IRI77_33400"/>
<accession>A0A7S7NPW7</accession>
<dbReference type="SUPFAM" id="SSF50156">
    <property type="entry name" value="PDZ domain-like"/>
    <property type="match status" value="2"/>
</dbReference>
<dbReference type="PROSITE" id="PS50106">
    <property type="entry name" value="PDZ"/>
    <property type="match status" value="2"/>
</dbReference>
<dbReference type="AlphaFoldDB" id="A0A7S7NPW7"/>
<dbReference type="PANTHER" id="PTHR22939:SF129">
    <property type="entry name" value="SERINE PROTEASE HTRA2, MITOCHONDRIAL"/>
    <property type="match status" value="1"/>
</dbReference>
<feature type="chain" id="PRO_5032931281" evidence="2">
    <location>
        <begin position="33"/>
        <end position="288"/>
    </location>
</feature>
<gene>
    <name evidence="4" type="ORF">IRI77_33400</name>
</gene>
<evidence type="ECO:0000313" key="5">
    <source>
        <dbReference type="Proteomes" id="UP000593892"/>
    </source>
</evidence>
<dbReference type="SMART" id="SM00228">
    <property type="entry name" value="PDZ"/>
    <property type="match status" value="2"/>
</dbReference>
<name>A0A7S7NPW7_PALFE</name>
<evidence type="ECO:0000256" key="2">
    <source>
        <dbReference type="SAM" id="SignalP"/>
    </source>
</evidence>
<dbReference type="RefSeq" id="WP_194449264.1">
    <property type="nucleotide sequence ID" value="NZ_CP063849.1"/>
</dbReference>
<dbReference type="Pfam" id="PF13180">
    <property type="entry name" value="PDZ_2"/>
    <property type="match status" value="2"/>
</dbReference>
<evidence type="ECO:0000259" key="3">
    <source>
        <dbReference type="PROSITE" id="PS50106"/>
    </source>
</evidence>
<evidence type="ECO:0000313" key="4">
    <source>
        <dbReference type="EMBL" id="QOY87597.1"/>
    </source>
</evidence>
<dbReference type="PANTHER" id="PTHR22939">
    <property type="entry name" value="SERINE PROTEASE FAMILY S1C HTRA-RELATED"/>
    <property type="match status" value="1"/>
</dbReference>
<dbReference type="Gene3D" id="2.30.42.10">
    <property type="match status" value="2"/>
</dbReference>
<dbReference type="Proteomes" id="UP000593892">
    <property type="component" value="Chromosome"/>
</dbReference>
<keyword evidence="5" id="KW-1185">Reference proteome</keyword>